<sequence length="23" mass="2531">MPVCFLGHFAQTRSPVDEQVPTA</sequence>
<organism evidence="1 2">
    <name type="scientific">Eumeta variegata</name>
    <name type="common">Bagworm moth</name>
    <name type="synonym">Eumeta japonica</name>
    <dbReference type="NCBI Taxonomy" id="151549"/>
    <lineage>
        <taxon>Eukaryota</taxon>
        <taxon>Metazoa</taxon>
        <taxon>Ecdysozoa</taxon>
        <taxon>Arthropoda</taxon>
        <taxon>Hexapoda</taxon>
        <taxon>Insecta</taxon>
        <taxon>Pterygota</taxon>
        <taxon>Neoptera</taxon>
        <taxon>Endopterygota</taxon>
        <taxon>Lepidoptera</taxon>
        <taxon>Glossata</taxon>
        <taxon>Ditrysia</taxon>
        <taxon>Tineoidea</taxon>
        <taxon>Psychidae</taxon>
        <taxon>Oiketicinae</taxon>
        <taxon>Eumeta</taxon>
    </lineage>
</organism>
<evidence type="ECO:0000313" key="2">
    <source>
        <dbReference type="Proteomes" id="UP000299102"/>
    </source>
</evidence>
<gene>
    <name evidence="1" type="ORF">EVAR_72328_1</name>
</gene>
<dbReference type="Proteomes" id="UP000299102">
    <property type="component" value="Unassembled WGS sequence"/>
</dbReference>
<name>A0A4C1TLU3_EUMVA</name>
<feature type="non-terminal residue" evidence="1">
    <location>
        <position position="23"/>
    </location>
</feature>
<evidence type="ECO:0000313" key="1">
    <source>
        <dbReference type="EMBL" id="GBP15034.1"/>
    </source>
</evidence>
<dbReference type="AlphaFoldDB" id="A0A4C1TLU3"/>
<dbReference type="EMBL" id="BGZK01005677">
    <property type="protein sequence ID" value="GBP15034.1"/>
    <property type="molecule type" value="Genomic_DNA"/>
</dbReference>
<protein>
    <submittedName>
        <fullName evidence="1">Uncharacterized protein</fullName>
    </submittedName>
</protein>
<accession>A0A4C1TLU3</accession>
<comment type="caution">
    <text evidence="1">The sequence shown here is derived from an EMBL/GenBank/DDBJ whole genome shotgun (WGS) entry which is preliminary data.</text>
</comment>
<proteinExistence type="predicted"/>
<reference evidence="1 2" key="1">
    <citation type="journal article" date="2019" name="Commun. Biol.">
        <title>The bagworm genome reveals a unique fibroin gene that provides high tensile strength.</title>
        <authorList>
            <person name="Kono N."/>
            <person name="Nakamura H."/>
            <person name="Ohtoshi R."/>
            <person name="Tomita M."/>
            <person name="Numata K."/>
            <person name="Arakawa K."/>
        </authorList>
    </citation>
    <scope>NUCLEOTIDE SEQUENCE [LARGE SCALE GENOMIC DNA]</scope>
</reference>
<keyword evidence="2" id="KW-1185">Reference proteome</keyword>